<feature type="region of interest" description="Disordered" evidence="2">
    <location>
        <begin position="359"/>
        <end position="398"/>
    </location>
</feature>
<name>A0AAD1SKG8_PELCU</name>
<organism evidence="3 4">
    <name type="scientific">Pelobates cultripes</name>
    <name type="common">Western spadefoot toad</name>
    <dbReference type="NCBI Taxonomy" id="61616"/>
    <lineage>
        <taxon>Eukaryota</taxon>
        <taxon>Metazoa</taxon>
        <taxon>Chordata</taxon>
        <taxon>Craniata</taxon>
        <taxon>Vertebrata</taxon>
        <taxon>Euteleostomi</taxon>
        <taxon>Amphibia</taxon>
        <taxon>Batrachia</taxon>
        <taxon>Anura</taxon>
        <taxon>Pelobatoidea</taxon>
        <taxon>Pelobatidae</taxon>
        <taxon>Pelobates</taxon>
    </lineage>
</organism>
<feature type="compositionally biased region" description="Polar residues" evidence="2">
    <location>
        <begin position="252"/>
        <end position="263"/>
    </location>
</feature>
<evidence type="ECO:0000313" key="3">
    <source>
        <dbReference type="EMBL" id="CAH2300960.1"/>
    </source>
</evidence>
<evidence type="ECO:0000256" key="1">
    <source>
        <dbReference type="SAM" id="Coils"/>
    </source>
</evidence>
<evidence type="ECO:0000313" key="4">
    <source>
        <dbReference type="Proteomes" id="UP001295444"/>
    </source>
</evidence>
<proteinExistence type="predicted"/>
<dbReference type="EMBL" id="OW240917">
    <property type="protein sequence ID" value="CAH2300960.1"/>
    <property type="molecule type" value="Genomic_DNA"/>
</dbReference>
<accession>A0AAD1SKG8</accession>
<feature type="coiled-coil region" evidence="1">
    <location>
        <begin position="141"/>
        <end position="196"/>
    </location>
</feature>
<keyword evidence="4" id="KW-1185">Reference proteome</keyword>
<keyword evidence="1" id="KW-0175">Coiled coil</keyword>
<dbReference type="Proteomes" id="UP001295444">
    <property type="component" value="Chromosome 06"/>
</dbReference>
<protein>
    <recommendedName>
        <fullName evidence="5">Reverse transcriptase domain-containing protein</fullName>
    </recommendedName>
</protein>
<dbReference type="PANTHER" id="PTHR21301">
    <property type="entry name" value="REVERSE TRANSCRIPTASE"/>
    <property type="match status" value="1"/>
</dbReference>
<dbReference type="AlphaFoldDB" id="A0AAD1SKG8"/>
<gene>
    <name evidence="3" type="ORF">PECUL_23A031353</name>
</gene>
<evidence type="ECO:0000256" key="2">
    <source>
        <dbReference type="SAM" id="MobiDB-lite"/>
    </source>
</evidence>
<reference evidence="3" key="1">
    <citation type="submission" date="2022-03" db="EMBL/GenBank/DDBJ databases">
        <authorList>
            <person name="Alioto T."/>
            <person name="Alioto T."/>
            <person name="Gomez Garrido J."/>
        </authorList>
    </citation>
    <scope>NUCLEOTIDE SEQUENCE</scope>
</reference>
<dbReference type="PANTHER" id="PTHR21301:SF12">
    <property type="match status" value="1"/>
</dbReference>
<feature type="region of interest" description="Disordered" evidence="2">
    <location>
        <begin position="251"/>
        <end position="319"/>
    </location>
</feature>
<sequence>MALMYANAHMYVYEEQYILFKFGHHIQGYFRYIDDLLIFCNGSVSEATQMVNYLNSLKEPIKLRANINTTMVQYLDLEISIKDQQISHCLFTKLTDRNAILHYDSAHPMALKKSLPRAQYLRVLQEIMKKLTGKFLARGYIEFEKTNRQTLEDEIKSMENQEDIVREREQTINENIKNLEDQIAHVKNKKKLRDRDDKLKNTFSTVNKMKNRSNYRKFGENRDYGRKIGLEHIRHNNKYGNDSRGRKYFYTKPSNTWGNNENKPLNRKERFVSPKRNSNRGERGQSPPFFHTKDRMGKALGNSPVQKPGISTQRPSTSTYQRTYAEMASSGRENFQEREERFLERELDQKERRITQFFKPRNNQWENRFSPLESPMETPPKRKKAEENFRREENPKRN</sequence>
<evidence type="ECO:0008006" key="5">
    <source>
        <dbReference type="Google" id="ProtNLM"/>
    </source>
</evidence>
<feature type="compositionally biased region" description="Basic and acidic residues" evidence="2">
    <location>
        <begin position="384"/>
        <end position="398"/>
    </location>
</feature>
<feature type="compositionally biased region" description="Polar residues" evidence="2">
    <location>
        <begin position="303"/>
        <end position="319"/>
    </location>
</feature>